<gene>
    <name evidence="10" type="ORF">HannXRQ_Chr06g0171321</name>
</gene>
<dbReference type="NCBIfam" id="TIGR00187">
    <property type="entry name" value="ribE"/>
    <property type="match status" value="1"/>
</dbReference>
<feature type="repeat" description="Lumazine-binding" evidence="8">
    <location>
        <begin position="108"/>
        <end position="207"/>
    </location>
</feature>
<name>A0A251UGD2_HELAN</name>
<evidence type="ECO:0000256" key="7">
    <source>
        <dbReference type="ARBA" id="ARBA00022737"/>
    </source>
</evidence>
<dbReference type="Gene3D" id="2.40.30.20">
    <property type="match status" value="2"/>
</dbReference>
<evidence type="ECO:0000313" key="11">
    <source>
        <dbReference type="Proteomes" id="UP000215914"/>
    </source>
</evidence>
<dbReference type="PROSITE" id="PS51177">
    <property type="entry name" value="LUMAZINE_BIND"/>
    <property type="match status" value="2"/>
</dbReference>
<dbReference type="InterPro" id="IPR001783">
    <property type="entry name" value="Lumazine-bd"/>
</dbReference>
<evidence type="ECO:0000256" key="1">
    <source>
        <dbReference type="ARBA" id="ARBA00002803"/>
    </source>
</evidence>
<dbReference type="InterPro" id="IPR023366">
    <property type="entry name" value="ATP_synth_asu-like_sf"/>
</dbReference>
<evidence type="ECO:0000256" key="2">
    <source>
        <dbReference type="ARBA" id="ARBA00004887"/>
    </source>
</evidence>
<dbReference type="GO" id="GO:0009231">
    <property type="term" value="P:riboflavin biosynthetic process"/>
    <property type="evidence" value="ECO:0000318"/>
    <property type="project" value="GO_Central"/>
</dbReference>
<dbReference type="FunFam" id="2.40.30.20:FF:000003">
    <property type="entry name" value="Riboflavin synthase, alpha subunit"/>
    <property type="match status" value="1"/>
</dbReference>
<evidence type="ECO:0000256" key="6">
    <source>
        <dbReference type="ARBA" id="ARBA00022679"/>
    </source>
</evidence>
<dbReference type="Pfam" id="PF00677">
    <property type="entry name" value="Lum_binding"/>
    <property type="match status" value="2"/>
</dbReference>
<dbReference type="NCBIfam" id="NF006767">
    <property type="entry name" value="PRK09289.1"/>
    <property type="match status" value="1"/>
</dbReference>
<keyword evidence="6" id="KW-0808">Transferase</keyword>
<reference evidence="11" key="1">
    <citation type="journal article" date="2017" name="Nature">
        <title>The sunflower genome provides insights into oil metabolism, flowering and Asterid evolution.</title>
        <authorList>
            <person name="Badouin H."/>
            <person name="Gouzy J."/>
            <person name="Grassa C.J."/>
            <person name="Murat F."/>
            <person name="Staton S.E."/>
            <person name="Cottret L."/>
            <person name="Lelandais-Briere C."/>
            <person name="Owens G.L."/>
            <person name="Carrere S."/>
            <person name="Mayjonade B."/>
            <person name="Legrand L."/>
            <person name="Gill N."/>
            <person name="Kane N.C."/>
            <person name="Bowers J.E."/>
            <person name="Hubner S."/>
            <person name="Bellec A."/>
            <person name="Berard A."/>
            <person name="Berges H."/>
            <person name="Blanchet N."/>
            <person name="Boniface M.C."/>
            <person name="Brunel D."/>
            <person name="Catrice O."/>
            <person name="Chaidir N."/>
            <person name="Claudel C."/>
            <person name="Donnadieu C."/>
            <person name="Faraut T."/>
            <person name="Fievet G."/>
            <person name="Helmstetter N."/>
            <person name="King M."/>
            <person name="Knapp S.J."/>
            <person name="Lai Z."/>
            <person name="Le Paslier M.C."/>
            <person name="Lippi Y."/>
            <person name="Lorenzon L."/>
            <person name="Mandel J.R."/>
            <person name="Marage G."/>
            <person name="Marchand G."/>
            <person name="Marquand E."/>
            <person name="Bret-Mestries E."/>
            <person name="Morien E."/>
            <person name="Nambeesan S."/>
            <person name="Nguyen T."/>
            <person name="Pegot-Espagnet P."/>
            <person name="Pouilly N."/>
            <person name="Raftis F."/>
            <person name="Sallet E."/>
            <person name="Schiex T."/>
            <person name="Thomas J."/>
            <person name="Vandecasteele C."/>
            <person name="Vares D."/>
            <person name="Vear F."/>
            <person name="Vautrin S."/>
            <person name="Crespi M."/>
            <person name="Mangin B."/>
            <person name="Burke J.M."/>
            <person name="Salse J."/>
            <person name="Munos S."/>
            <person name="Vincourt P."/>
            <person name="Rieseberg L.H."/>
            <person name="Langlade N.B."/>
        </authorList>
    </citation>
    <scope>NUCLEOTIDE SEQUENCE [LARGE SCALE GENOMIC DNA]</scope>
    <source>
        <strain evidence="11">cv. SF193</strain>
    </source>
</reference>
<dbReference type="PANTHER" id="PTHR21098">
    <property type="entry name" value="RIBOFLAVIN SYNTHASE ALPHA CHAIN"/>
    <property type="match status" value="1"/>
</dbReference>
<dbReference type="OMA" id="HFVTGHV"/>
<dbReference type="SUPFAM" id="SSF63380">
    <property type="entry name" value="Riboflavin synthase domain-like"/>
    <property type="match status" value="2"/>
</dbReference>
<evidence type="ECO:0000256" key="4">
    <source>
        <dbReference type="ARBA" id="ARBA00013950"/>
    </source>
</evidence>
<feature type="domain" description="Lumazine-binding" evidence="9">
    <location>
        <begin position="208"/>
        <end position="306"/>
    </location>
</feature>
<dbReference type="EC" id="2.5.1.9" evidence="3"/>
<protein>
    <recommendedName>
        <fullName evidence="4">Riboflavin synthase</fullName>
        <ecNumber evidence="3">2.5.1.9</ecNumber>
    </recommendedName>
</protein>
<dbReference type="InterPro" id="IPR017938">
    <property type="entry name" value="Riboflavin_synthase-like_b-brl"/>
</dbReference>
<evidence type="ECO:0000256" key="8">
    <source>
        <dbReference type="PROSITE-ProRule" id="PRU00524"/>
    </source>
</evidence>
<feature type="repeat" description="Lumazine-binding" evidence="8">
    <location>
        <begin position="208"/>
        <end position="306"/>
    </location>
</feature>
<dbReference type="STRING" id="4232.A0A251UGD2"/>
<dbReference type="AlphaFoldDB" id="A0A251UGD2"/>
<organism evidence="10 11">
    <name type="scientific">Helianthus annuus</name>
    <name type="common">Common sunflower</name>
    <dbReference type="NCBI Taxonomy" id="4232"/>
    <lineage>
        <taxon>Eukaryota</taxon>
        <taxon>Viridiplantae</taxon>
        <taxon>Streptophyta</taxon>
        <taxon>Embryophyta</taxon>
        <taxon>Tracheophyta</taxon>
        <taxon>Spermatophyta</taxon>
        <taxon>Magnoliopsida</taxon>
        <taxon>eudicotyledons</taxon>
        <taxon>Gunneridae</taxon>
        <taxon>Pentapetalae</taxon>
        <taxon>asterids</taxon>
        <taxon>campanulids</taxon>
        <taxon>Asterales</taxon>
        <taxon>Asteraceae</taxon>
        <taxon>Asteroideae</taxon>
        <taxon>Heliantheae alliance</taxon>
        <taxon>Heliantheae</taxon>
        <taxon>Helianthus</taxon>
    </lineage>
</organism>
<dbReference type="InParanoid" id="A0A251UGD2"/>
<evidence type="ECO:0000256" key="5">
    <source>
        <dbReference type="ARBA" id="ARBA00022619"/>
    </source>
</evidence>
<dbReference type="GO" id="GO:0004746">
    <property type="term" value="F:riboflavin synthase activity"/>
    <property type="evidence" value="ECO:0000318"/>
    <property type="project" value="GO_Central"/>
</dbReference>
<evidence type="ECO:0000256" key="3">
    <source>
        <dbReference type="ARBA" id="ARBA00012827"/>
    </source>
</evidence>
<evidence type="ECO:0000259" key="9">
    <source>
        <dbReference type="PROSITE" id="PS51177"/>
    </source>
</evidence>
<feature type="domain" description="Lumazine-binding" evidence="9">
    <location>
        <begin position="108"/>
        <end position="207"/>
    </location>
</feature>
<comment type="pathway">
    <text evidence="2">Cofactor biosynthesis; riboflavin biosynthesis; riboflavin from 2-hydroxy-3-oxobutyl phosphate and 5-amino-6-(D-ribitylamino)uracil: step 2/2.</text>
</comment>
<dbReference type="PANTHER" id="PTHR21098:SF0">
    <property type="entry name" value="RIBOFLAVIN SYNTHASE"/>
    <property type="match status" value="1"/>
</dbReference>
<dbReference type="CDD" id="cd00402">
    <property type="entry name" value="Riboflavin_synthase_like"/>
    <property type="match status" value="1"/>
</dbReference>
<proteinExistence type="predicted"/>
<dbReference type="Proteomes" id="UP000215914">
    <property type="component" value="Chromosome 6"/>
</dbReference>
<dbReference type="FunFam" id="2.40.30.20:FF:000004">
    <property type="entry name" value="Riboflavin synthase, alpha subunit"/>
    <property type="match status" value="1"/>
</dbReference>
<keyword evidence="5" id="KW-0686">Riboflavin biosynthesis</keyword>
<keyword evidence="7" id="KW-0677">Repeat</keyword>
<evidence type="ECO:0000313" key="10">
    <source>
        <dbReference type="EMBL" id="OTG22420.1"/>
    </source>
</evidence>
<accession>A0A251UGD2</accession>
<dbReference type="InterPro" id="IPR026017">
    <property type="entry name" value="Lumazine-bd_dom"/>
</dbReference>
<dbReference type="EMBL" id="CM007895">
    <property type="protein sequence ID" value="OTG22420.1"/>
    <property type="molecule type" value="Genomic_DNA"/>
</dbReference>
<dbReference type="FunCoup" id="A0A251UGD2">
    <property type="interactions" value="830"/>
</dbReference>
<keyword evidence="11" id="KW-1185">Reference proteome</keyword>
<comment type="function">
    <text evidence="1">Catalyzes the dismutation of two molecules of 6,7-dimethyl-8-ribityllumazine, resulting in the formation of riboflavin and 5-amino-6-(D-ribitylamino)uracil.</text>
</comment>
<sequence>MCNDAIRHLKNSIVSRLQGLKRKLKFSNYLTPAPMAISSLAAFSVSKTLMKTSTSVPRLTMYNHLNITHNHLRSTVLKPKPPLAFIFKAHTPKSLTCNSYQRNQIKSLFTGIVEEMGEVKQLGYDESGQSFDMVIHSPTVLQDVNLGDSIAVNGTCLTVTEFDTQRLEFKVGLAPETLRKTSLIELEKGSVVNLERAVKPSTRMGGHFVQGHVDGTGEIVSMEPEGDSLWIKVKTSPEILKFIVPKGFIAVDGTSLTVVNVFDEEECFNFMLVEYTQQKVVIPLKKVGQKVNLEVDILGKYVERLLSSGFVDNIKSR</sequence>